<protein>
    <submittedName>
        <fullName evidence="3">G12145 protein</fullName>
    </submittedName>
</protein>
<comment type="caution">
    <text evidence="3">The sequence shown here is derived from an EMBL/GenBank/DDBJ whole genome shotgun (WGS) entry which is preliminary data.</text>
</comment>
<keyword evidence="2" id="KW-0809">Transit peptide</keyword>
<comment type="similarity">
    <text evidence="1">Belongs to the Whirly family.</text>
</comment>
<accession>A0ABP1G9L0</accession>
<dbReference type="PANTHER" id="PTHR31745:SF1">
    <property type="entry name" value="SINGLE-STRANDED DNA-BINDING PROTEIN WHY2, MITOCHONDRIAL"/>
    <property type="match status" value="1"/>
</dbReference>
<evidence type="ECO:0000313" key="4">
    <source>
        <dbReference type="Proteomes" id="UP001497392"/>
    </source>
</evidence>
<dbReference type="PANTHER" id="PTHR31745">
    <property type="entry name" value="SINGLE-STRANDED DNA-BINDING PROTEIN WHY2, MITOCHONDRIAL"/>
    <property type="match status" value="1"/>
</dbReference>
<dbReference type="SUPFAM" id="SSF54447">
    <property type="entry name" value="ssDNA-binding transcriptional regulator domain"/>
    <property type="match status" value="1"/>
</dbReference>
<organism evidence="3 4">
    <name type="scientific">Coccomyxa viridis</name>
    <dbReference type="NCBI Taxonomy" id="1274662"/>
    <lineage>
        <taxon>Eukaryota</taxon>
        <taxon>Viridiplantae</taxon>
        <taxon>Chlorophyta</taxon>
        <taxon>core chlorophytes</taxon>
        <taxon>Trebouxiophyceae</taxon>
        <taxon>Trebouxiophyceae incertae sedis</taxon>
        <taxon>Coccomyxaceae</taxon>
        <taxon>Coccomyxa</taxon>
    </lineage>
</organism>
<dbReference type="Gene3D" id="2.30.31.10">
    <property type="entry name" value="Transcriptional Coactivator Pc4, Chain A"/>
    <property type="match status" value="1"/>
</dbReference>
<evidence type="ECO:0000256" key="2">
    <source>
        <dbReference type="ARBA" id="ARBA00022946"/>
    </source>
</evidence>
<evidence type="ECO:0000256" key="1">
    <source>
        <dbReference type="ARBA" id="ARBA00006061"/>
    </source>
</evidence>
<proteinExistence type="inferred from homology"/>
<keyword evidence="4" id="KW-1185">Reference proteome</keyword>
<dbReference type="EMBL" id="CAXHTA020000019">
    <property type="protein sequence ID" value="CAL5228921.1"/>
    <property type="molecule type" value="Genomic_DNA"/>
</dbReference>
<evidence type="ECO:0000313" key="3">
    <source>
        <dbReference type="EMBL" id="CAL5228921.1"/>
    </source>
</evidence>
<sequence>MVLQKAFRPSHVQLLRSSIRHHRAPIRPCTLVVSSYAAEAPMSTQSRPVYANFSVYKGKAALSLKIIKPRWSEMKDGGYMLERPGSLMLELAPVSPESSNSMGARNYVWDRKQYFALSPMEIGGVIEAVAEKKAMKELFHDPNKGRPGDDGRISKTLTLQPLGEKGDWFLGLDVKDAANKENSVKLGLPLTGGELHTIKALSEFLIPRLVGWDEVLNVVDV</sequence>
<dbReference type="Proteomes" id="UP001497392">
    <property type="component" value="Unassembled WGS sequence"/>
</dbReference>
<dbReference type="InterPro" id="IPR009044">
    <property type="entry name" value="ssDNA-bd_transcriptional_reg"/>
</dbReference>
<name>A0ABP1G9L0_9CHLO</name>
<dbReference type="InterPro" id="IPR013742">
    <property type="entry name" value="Whirly"/>
</dbReference>
<gene>
    <name evidence="3" type="primary">g12145</name>
    <name evidence="3" type="ORF">VP750_LOCUS10827</name>
</gene>
<dbReference type="Pfam" id="PF08536">
    <property type="entry name" value="Whirly"/>
    <property type="match status" value="1"/>
</dbReference>
<reference evidence="3 4" key="1">
    <citation type="submission" date="2024-06" db="EMBL/GenBank/DDBJ databases">
        <authorList>
            <person name="Kraege A."/>
            <person name="Thomma B."/>
        </authorList>
    </citation>
    <scope>NUCLEOTIDE SEQUENCE [LARGE SCALE GENOMIC DNA]</scope>
</reference>